<keyword evidence="3" id="KW-1185">Reference proteome</keyword>
<organism evidence="2 3">
    <name type="scientific">Reticulomyxa filosa</name>
    <dbReference type="NCBI Taxonomy" id="46433"/>
    <lineage>
        <taxon>Eukaryota</taxon>
        <taxon>Sar</taxon>
        <taxon>Rhizaria</taxon>
        <taxon>Retaria</taxon>
        <taxon>Foraminifera</taxon>
        <taxon>Monothalamids</taxon>
        <taxon>Reticulomyxidae</taxon>
        <taxon>Reticulomyxa</taxon>
    </lineage>
</organism>
<feature type="coiled-coil region" evidence="1">
    <location>
        <begin position="5"/>
        <end position="226"/>
    </location>
</feature>
<reference evidence="2 3" key="1">
    <citation type="journal article" date="2013" name="Curr. Biol.">
        <title>The Genome of the Foraminiferan Reticulomyxa filosa.</title>
        <authorList>
            <person name="Glockner G."/>
            <person name="Hulsmann N."/>
            <person name="Schleicher M."/>
            <person name="Noegel A.A."/>
            <person name="Eichinger L."/>
            <person name="Gallinger C."/>
            <person name="Pawlowski J."/>
            <person name="Sierra R."/>
            <person name="Euteneuer U."/>
            <person name="Pillet L."/>
            <person name="Moustafa A."/>
            <person name="Platzer M."/>
            <person name="Groth M."/>
            <person name="Szafranski K."/>
            <person name="Schliwa M."/>
        </authorList>
    </citation>
    <scope>NUCLEOTIDE SEQUENCE [LARGE SCALE GENOMIC DNA]</scope>
</reference>
<proteinExistence type="predicted"/>
<dbReference type="GO" id="GO:0016301">
    <property type="term" value="F:kinase activity"/>
    <property type="evidence" value="ECO:0007669"/>
    <property type="project" value="UniProtKB-KW"/>
</dbReference>
<name>X6NF20_RETFI</name>
<dbReference type="AlphaFoldDB" id="X6NF20"/>
<accession>X6NF20</accession>
<sequence length="339" mass="39743">FGKDTNRLNAESEGHEKELAALRSQIESEKEKSQQQLEKVCTNNNLIENNRYNYLQYKIYIIKKKKTKENELAELDRSLRQQLSAKELELQNALKELEQARMQNASHEQKHTELQEQIQTMKDQTRELENTITIQDEEISGYKDDAQKKQELNLELEKKLSEQSNTLNERIKDMQNEKGQMLMALKLAKDQLGMKDEEIKKLKQLLEQSRRDSEKYKKEHEEYLNRPREEKSIQTDVVGQWFEDNSLKVADLERLRGETERLTSELAFADTKVRGLTDETKVLVNEIEYLIKQAAKSVRLWKVNPEADGKEEKVIQVYASSHLERQAPALAFSKDGLCW</sequence>
<gene>
    <name evidence="2" type="ORF">RFI_12561</name>
</gene>
<keyword evidence="2" id="KW-0808">Transferase</keyword>
<dbReference type="Proteomes" id="UP000023152">
    <property type="component" value="Unassembled WGS sequence"/>
</dbReference>
<dbReference type="EMBL" id="ASPP01009121">
    <property type="protein sequence ID" value="ETO24596.1"/>
    <property type="molecule type" value="Genomic_DNA"/>
</dbReference>
<keyword evidence="2" id="KW-0418">Kinase</keyword>
<feature type="non-terminal residue" evidence="2">
    <location>
        <position position="1"/>
    </location>
</feature>
<protein>
    <submittedName>
        <fullName evidence="2">Protein kinase domain containing protein</fullName>
    </submittedName>
</protein>
<keyword evidence="1" id="KW-0175">Coiled coil</keyword>
<evidence type="ECO:0000256" key="1">
    <source>
        <dbReference type="SAM" id="Coils"/>
    </source>
</evidence>
<comment type="caution">
    <text evidence="2">The sequence shown here is derived from an EMBL/GenBank/DDBJ whole genome shotgun (WGS) entry which is preliminary data.</text>
</comment>
<evidence type="ECO:0000313" key="2">
    <source>
        <dbReference type="EMBL" id="ETO24596.1"/>
    </source>
</evidence>
<evidence type="ECO:0000313" key="3">
    <source>
        <dbReference type="Proteomes" id="UP000023152"/>
    </source>
</evidence>
<feature type="non-terminal residue" evidence="2">
    <location>
        <position position="339"/>
    </location>
</feature>